<keyword evidence="11" id="KW-1185">Reference proteome</keyword>
<gene>
    <name evidence="8" type="ORF">F9Y85_16165</name>
    <name evidence="9" type="ORF">R5H13_24390</name>
</gene>
<sequence>MSNVIDFPKDGADAYSSVTGKYLLSEVTVTKRADCKFPIVLIKDTGLLHEHANEFLLMRFNHPSFIDEELEEITYTTLKNYADHIRYWLNICSLLDTSYLSANYHFMTSVLKTMRVEGTEEGSISNYVSTWRLFYKYLDKVNVPNLMDLPSKISAKRMLSEAEQEGDFLNYTKESTDAEYKADPLINTKRIKSASSYTSQVLNIEQMRALISELRKIDVVYAVMAKVQFDTCLRLNELITYFPHTSNSLNPNFMSWGEMYTKDVKHQTLKFIGKGQIEREIDVDIQTMKIISDKYLTAKIPNSDITIYADRKLKFQTTYLSTKAGKDSHYKIDSDILWIKEDGTPISKNMYQKAFRDARKALYQKEILPLNIIVRPHAMRHTGASLRLVKYRQETGIEIHIDNDGDIHAFLQGLLGHERLSTTHKYIRTVRSQAFSNLALKTIIRNEDLWVDEIATNSTLRKGVESIKAQK</sequence>
<evidence type="ECO:0000256" key="1">
    <source>
        <dbReference type="ARBA" id="ARBA00008857"/>
    </source>
</evidence>
<proteinExistence type="inferred from homology"/>
<evidence type="ECO:0000313" key="8">
    <source>
        <dbReference type="EMBL" id="NLR22809.1"/>
    </source>
</evidence>
<dbReference type="GO" id="GO:0015074">
    <property type="term" value="P:DNA integration"/>
    <property type="evidence" value="ECO:0007669"/>
    <property type="project" value="UniProtKB-KW"/>
</dbReference>
<dbReference type="Proteomes" id="UP000646877">
    <property type="component" value="Unassembled WGS sequence"/>
</dbReference>
<accession>A0A8I2H865</accession>
<dbReference type="PANTHER" id="PTHR30349:SF41">
    <property type="entry name" value="INTEGRASE_RECOMBINASE PROTEIN MJ0367-RELATED"/>
    <property type="match status" value="1"/>
</dbReference>
<evidence type="ECO:0008006" key="12">
    <source>
        <dbReference type="Google" id="ProtNLM"/>
    </source>
</evidence>
<dbReference type="InterPro" id="IPR050090">
    <property type="entry name" value="Tyrosine_recombinase_XerCD"/>
</dbReference>
<name>A0A8I2H865_9GAMM</name>
<reference evidence="8" key="1">
    <citation type="submission" date="2019-10" db="EMBL/GenBank/DDBJ databases">
        <authorList>
            <person name="Paulsen S."/>
        </authorList>
    </citation>
    <scope>NUCLEOTIDE SEQUENCE</scope>
    <source>
        <strain evidence="8">LMG 19692</strain>
    </source>
</reference>
<dbReference type="InterPro" id="IPR002104">
    <property type="entry name" value="Integrase_catalytic"/>
</dbReference>
<keyword evidence="4" id="KW-0233">DNA recombination</keyword>
<evidence type="ECO:0000313" key="11">
    <source>
        <dbReference type="Proteomes" id="UP001304419"/>
    </source>
</evidence>
<dbReference type="InterPro" id="IPR044068">
    <property type="entry name" value="CB"/>
</dbReference>
<dbReference type="InterPro" id="IPR011010">
    <property type="entry name" value="DNA_brk_join_enz"/>
</dbReference>
<dbReference type="SUPFAM" id="SSF56349">
    <property type="entry name" value="DNA breaking-rejoining enzymes"/>
    <property type="match status" value="1"/>
</dbReference>
<dbReference type="PANTHER" id="PTHR30349">
    <property type="entry name" value="PHAGE INTEGRASE-RELATED"/>
    <property type="match status" value="1"/>
</dbReference>
<dbReference type="RefSeq" id="WP_193522198.1">
    <property type="nucleotide sequence ID" value="NZ_CBCSDF010000009.1"/>
</dbReference>
<evidence type="ECO:0000256" key="5">
    <source>
        <dbReference type="PROSITE-ProRule" id="PRU01248"/>
    </source>
</evidence>
<evidence type="ECO:0000256" key="2">
    <source>
        <dbReference type="ARBA" id="ARBA00022908"/>
    </source>
</evidence>
<keyword evidence="3 5" id="KW-0238">DNA-binding</keyword>
<evidence type="ECO:0000313" key="10">
    <source>
        <dbReference type="Proteomes" id="UP000646877"/>
    </source>
</evidence>
<evidence type="ECO:0000256" key="3">
    <source>
        <dbReference type="ARBA" id="ARBA00023125"/>
    </source>
</evidence>
<feature type="domain" description="Core-binding (CB)" evidence="7">
    <location>
        <begin position="46"/>
        <end position="139"/>
    </location>
</feature>
<dbReference type="PROSITE" id="PS51898">
    <property type="entry name" value="TYR_RECOMBINASE"/>
    <property type="match status" value="1"/>
</dbReference>
<keyword evidence="2" id="KW-0229">DNA integration</keyword>
<reference evidence="9 11" key="2">
    <citation type="submission" date="2023-10" db="EMBL/GenBank/DDBJ databases">
        <title>To unveil natural product biosynthetic capacity in Pseudoalteromonas.</title>
        <authorList>
            <person name="Wang J."/>
        </authorList>
    </citation>
    <scope>NUCLEOTIDE SEQUENCE [LARGE SCALE GENOMIC DNA]</scope>
    <source>
        <strain evidence="9 11">DSM 15914</strain>
    </source>
</reference>
<comment type="similarity">
    <text evidence="1">Belongs to the 'phage' integrase family.</text>
</comment>
<dbReference type="GO" id="GO:0006310">
    <property type="term" value="P:DNA recombination"/>
    <property type="evidence" value="ECO:0007669"/>
    <property type="project" value="UniProtKB-KW"/>
</dbReference>
<dbReference type="Proteomes" id="UP001304419">
    <property type="component" value="Chromosome 2"/>
</dbReference>
<dbReference type="CDD" id="cd00397">
    <property type="entry name" value="DNA_BRE_C"/>
    <property type="match status" value="1"/>
</dbReference>
<evidence type="ECO:0000259" key="7">
    <source>
        <dbReference type="PROSITE" id="PS51900"/>
    </source>
</evidence>
<dbReference type="GO" id="GO:0003677">
    <property type="term" value="F:DNA binding"/>
    <property type="evidence" value="ECO:0007669"/>
    <property type="project" value="UniProtKB-UniRule"/>
</dbReference>
<dbReference type="PROSITE" id="PS51900">
    <property type="entry name" value="CB"/>
    <property type="match status" value="1"/>
</dbReference>
<dbReference type="EMBL" id="CP137579">
    <property type="protein sequence ID" value="WOX31010.1"/>
    <property type="molecule type" value="Genomic_DNA"/>
</dbReference>
<dbReference type="AlphaFoldDB" id="A0A8I2H865"/>
<organism evidence="8 10">
    <name type="scientific">Pseudoalteromonas maricaloris</name>
    <dbReference type="NCBI Taxonomy" id="184924"/>
    <lineage>
        <taxon>Bacteria</taxon>
        <taxon>Pseudomonadati</taxon>
        <taxon>Pseudomonadota</taxon>
        <taxon>Gammaproteobacteria</taxon>
        <taxon>Alteromonadales</taxon>
        <taxon>Pseudoalteromonadaceae</taxon>
        <taxon>Pseudoalteromonas</taxon>
    </lineage>
</organism>
<dbReference type="Gene3D" id="1.10.443.10">
    <property type="entry name" value="Intergrase catalytic core"/>
    <property type="match status" value="1"/>
</dbReference>
<feature type="domain" description="Tyr recombinase" evidence="6">
    <location>
        <begin position="197"/>
        <end position="440"/>
    </location>
</feature>
<evidence type="ECO:0000313" key="9">
    <source>
        <dbReference type="EMBL" id="WOX31010.1"/>
    </source>
</evidence>
<evidence type="ECO:0000259" key="6">
    <source>
        <dbReference type="PROSITE" id="PS51898"/>
    </source>
</evidence>
<evidence type="ECO:0000256" key="4">
    <source>
        <dbReference type="ARBA" id="ARBA00023172"/>
    </source>
</evidence>
<protein>
    <recommendedName>
        <fullName evidence="12">Tyr recombinase domain-containing protein</fullName>
    </recommendedName>
</protein>
<dbReference type="InterPro" id="IPR013762">
    <property type="entry name" value="Integrase-like_cat_sf"/>
</dbReference>
<dbReference type="EMBL" id="WEIA01000010">
    <property type="protein sequence ID" value="NLR22809.1"/>
    <property type="molecule type" value="Genomic_DNA"/>
</dbReference>